<evidence type="ECO:0000256" key="6">
    <source>
        <dbReference type="ARBA" id="ARBA00023306"/>
    </source>
</evidence>
<comment type="subcellular location">
    <subcellularLocation>
        <location evidence="1">Nucleus</location>
    </subcellularLocation>
</comment>
<protein>
    <recommendedName>
        <fullName evidence="9">Cyclin-dependent kinase inhibitor 1C</fullName>
    </recommendedName>
    <alternativeName>
        <fullName evidence="10">Cyclin-dependent kinase inhibitor p57</fullName>
    </alternativeName>
    <alternativeName>
        <fullName evidence="11">p57Kip2</fullName>
    </alternativeName>
</protein>
<evidence type="ECO:0000256" key="11">
    <source>
        <dbReference type="ARBA" id="ARBA00078591"/>
    </source>
</evidence>
<dbReference type="AlphaFoldDB" id="A0A3P9ISN1"/>
<dbReference type="GO" id="GO:0045892">
    <property type="term" value="P:negative regulation of DNA-templated transcription"/>
    <property type="evidence" value="ECO:0007669"/>
    <property type="project" value="UniProtKB-ARBA"/>
</dbReference>
<dbReference type="InterPro" id="IPR044898">
    <property type="entry name" value="CDI_dom_sf"/>
</dbReference>
<comment type="similarity">
    <text evidence="2">Belongs to the CDI family.</text>
</comment>
<evidence type="ECO:0000256" key="12">
    <source>
        <dbReference type="SAM" id="MobiDB-lite"/>
    </source>
</evidence>
<dbReference type="GO" id="GO:0051726">
    <property type="term" value="P:regulation of cell cycle"/>
    <property type="evidence" value="ECO:0007669"/>
    <property type="project" value="InterPro"/>
</dbReference>
<comment type="function">
    <text evidence="7">Potent tight-binding inhibitor of several G1 cyclin/CDK complexes (cyclin E-CDK2, cyclin D2-CDK4, and cyclin A-CDK2) and, to lesser extent, of the mitotic cyclin B-CDC2. Negative regulator of cell proliferation. May play a role in maintenance of the non-proliferative state throughout life.</text>
</comment>
<comment type="subunit">
    <text evidence="8">Interacts with PCNA.</text>
</comment>
<reference evidence="14" key="4">
    <citation type="submission" date="2025-09" db="UniProtKB">
        <authorList>
            <consortium name="Ensembl"/>
        </authorList>
    </citation>
    <scope>IDENTIFICATION</scope>
    <source>
        <strain evidence="14">HSOK</strain>
    </source>
</reference>
<dbReference type="Gene3D" id="4.10.365.10">
    <property type="entry name" value="p27"/>
    <property type="match status" value="1"/>
</dbReference>
<feature type="region of interest" description="Disordered" evidence="12">
    <location>
        <begin position="113"/>
        <end position="141"/>
    </location>
</feature>
<reference key="1">
    <citation type="journal article" date="2007" name="Nature">
        <title>The medaka draft genome and insights into vertebrate genome evolution.</title>
        <authorList>
            <person name="Kasahara M."/>
            <person name="Naruse K."/>
            <person name="Sasaki S."/>
            <person name="Nakatani Y."/>
            <person name="Qu W."/>
            <person name="Ahsan B."/>
            <person name="Yamada T."/>
            <person name="Nagayasu Y."/>
            <person name="Doi K."/>
            <person name="Kasai Y."/>
            <person name="Jindo T."/>
            <person name="Kobayashi D."/>
            <person name="Shimada A."/>
            <person name="Toyoda A."/>
            <person name="Kuroki Y."/>
            <person name="Fujiyama A."/>
            <person name="Sasaki T."/>
            <person name="Shimizu A."/>
            <person name="Asakawa S."/>
            <person name="Shimizu N."/>
            <person name="Hashimoto S."/>
            <person name="Yang J."/>
            <person name="Lee Y."/>
            <person name="Matsushima K."/>
            <person name="Sugano S."/>
            <person name="Sakaizumi M."/>
            <person name="Narita T."/>
            <person name="Ohishi K."/>
            <person name="Haga S."/>
            <person name="Ohta F."/>
            <person name="Nomoto H."/>
            <person name="Nogata K."/>
            <person name="Morishita T."/>
            <person name="Endo T."/>
            <person name="Shin-I T."/>
            <person name="Takeda H."/>
            <person name="Morishita S."/>
            <person name="Kohara Y."/>
        </authorList>
    </citation>
    <scope>NUCLEOTIDE SEQUENCE [LARGE SCALE GENOMIC DNA]</scope>
    <source>
        <strain>Hd-rR</strain>
    </source>
</reference>
<dbReference type="PANTHER" id="PTHR10265:SF44">
    <property type="entry name" value="CYCLIN-DEPENDENT KINASE INHIBITOR 1C"/>
    <property type="match status" value="1"/>
</dbReference>
<evidence type="ECO:0000256" key="4">
    <source>
        <dbReference type="ARBA" id="ARBA00023013"/>
    </source>
</evidence>
<evidence type="ECO:0000256" key="9">
    <source>
        <dbReference type="ARBA" id="ARBA00067667"/>
    </source>
</evidence>
<dbReference type="FunFam" id="4.10.365.10:FF:000002">
    <property type="entry name" value="cyclin-dependent kinase inhibitor 1C"/>
    <property type="match status" value="1"/>
</dbReference>
<evidence type="ECO:0000256" key="7">
    <source>
        <dbReference type="ARBA" id="ARBA00054284"/>
    </source>
</evidence>
<reference evidence="14 15" key="2">
    <citation type="submission" date="2017-04" db="EMBL/GenBank/DDBJ databases">
        <title>CpG methylation of centromeres and impact of large insertions on vertebrate speciation.</title>
        <authorList>
            <person name="Ichikawa K."/>
            <person name="Yoshimura J."/>
            <person name="Morishita S."/>
        </authorList>
    </citation>
    <scope>NUCLEOTIDE SEQUENCE</scope>
    <source>
        <strain evidence="14 15">HSOK</strain>
    </source>
</reference>
<dbReference type="GO" id="GO:0004861">
    <property type="term" value="F:cyclin-dependent protein serine/threonine kinase inhibitor activity"/>
    <property type="evidence" value="ECO:0007669"/>
    <property type="project" value="InterPro"/>
</dbReference>
<organism evidence="14 15">
    <name type="scientific">Oryzias latipes</name>
    <name type="common">Japanese rice fish</name>
    <name type="synonym">Japanese killifish</name>
    <dbReference type="NCBI Taxonomy" id="8090"/>
    <lineage>
        <taxon>Eukaryota</taxon>
        <taxon>Metazoa</taxon>
        <taxon>Chordata</taxon>
        <taxon>Craniata</taxon>
        <taxon>Vertebrata</taxon>
        <taxon>Euteleostomi</taxon>
        <taxon>Actinopterygii</taxon>
        <taxon>Neopterygii</taxon>
        <taxon>Teleostei</taxon>
        <taxon>Neoteleostei</taxon>
        <taxon>Acanthomorphata</taxon>
        <taxon>Ovalentaria</taxon>
        <taxon>Atherinomorphae</taxon>
        <taxon>Beloniformes</taxon>
        <taxon>Adrianichthyidae</taxon>
        <taxon>Oryziinae</taxon>
        <taxon>Oryzias</taxon>
    </lineage>
</organism>
<feature type="domain" description="Cyclin-dependent kinase inhibitor" evidence="13">
    <location>
        <begin position="24"/>
        <end position="71"/>
    </location>
</feature>
<dbReference type="Ensembl" id="ENSORLT00015011554.1">
    <property type="protein sequence ID" value="ENSORLP00015023019.1"/>
    <property type="gene ID" value="ENSORLG00015002712.1"/>
</dbReference>
<keyword evidence="3" id="KW-0488">Methylation</keyword>
<keyword evidence="4" id="KW-0649">Protein kinase inhibitor</keyword>
<evidence type="ECO:0000313" key="15">
    <source>
        <dbReference type="Proteomes" id="UP000265200"/>
    </source>
</evidence>
<dbReference type="PANTHER" id="PTHR10265">
    <property type="entry name" value="CYCLIN-DEPENDENT KINASE INHIBITOR 1"/>
    <property type="match status" value="1"/>
</dbReference>
<evidence type="ECO:0000313" key="14">
    <source>
        <dbReference type="Ensembl" id="ENSORLP00015023019.1"/>
    </source>
</evidence>
<evidence type="ECO:0000259" key="13">
    <source>
        <dbReference type="Pfam" id="PF02234"/>
    </source>
</evidence>
<keyword evidence="6" id="KW-0131">Cell cycle</keyword>
<evidence type="ECO:0000256" key="3">
    <source>
        <dbReference type="ARBA" id="ARBA00022481"/>
    </source>
</evidence>
<dbReference type="Proteomes" id="UP000265200">
    <property type="component" value="Chromosome 3"/>
</dbReference>
<evidence type="ECO:0000256" key="8">
    <source>
        <dbReference type="ARBA" id="ARBA00062980"/>
    </source>
</evidence>
<evidence type="ECO:0000256" key="1">
    <source>
        <dbReference type="ARBA" id="ARBA00004123"/>
    </source>
</evidence>
<dbReference type="GO" id="GO:0005634">
    <property type="term" value="C:nucleus"/>
    <property type="evidence" value="ECO:0007669"/>
    <property type="project" value="UniProtKB-SubCell"/>
</dbReference>
<accession>A0A3P9ISN1</accession>
<name>A0A3P9ISN1_ORYLA</name>
<evidence type="ECO:0000256" key="10">
    <source>
        <dbReference type="ARBA" id="ARBA00076482"/>
    </source>
</evidence>
<dbReference type="InterPro" id="IPR003175">
    <property type="entry name" value="CDI_dom"/>
</dbReference>
<feature type="compositionally biased region" description="Basic residues" evidence="12">
    <location>
        <begin position="116"/>
        <end position="131"/>
    </location>
</feature>
<evidence type="ECO:0000256" key="5">
    <source>
        <dbReference type="ARBA" id="ARBA00023242"/>
    </source>
</evidence>
<sequence length="183" mass="21230">WKRICCKGAFNRRMERTKKSACRSLFGPVDHEQLRRDLQQELREMTERDSRRWNFDFQAGTPLPGGFQWEDIPADRAPALYRDSLTCLSGGEKSADTNQENCFNISNKCAKEKTPVQRRRRRRPLSKPGAKRKADARITGKTHTVPRFRQNNSGENVILNPVFAYFGGQIFSRRGRKQKQRAS</sequence>
<keyword evidence="5" id="KW-0539">Nucleus</keyword>
<evidence type="ECO:0000256" key="2">
    <source>
        <dbReference type="ARBA" id="ARBA00006726"/>
    </source>
</evidence>
<proteinExistence type="inferred from homology"/>
<reference evidence="14" key="3">
    <citation type="submission" date="2025-08" db="UniProtKB">
        <authorList>
            <consortium name="Ensembl"/>
        </authorList>
    </citation>
    <scope>IDENTIFICATION</scope>
    <source>
        <strain evidence="14">HSOK</strain>
    </source>
</reference>
<dbReference type="Pfam" id="PF02234">
    <property type="entry name" value="CDI"/>
    <property type="match status" value="1"/>
</dbReference>